<dbReference type="SUPFAM" id="SSF56112">
    <property type="entry name" value="Protein kinase-like (PK-like)"/>
    <property type="match status" value="2"/>
</dbReference>
<dbReference type="FunFam" id="2.60.40.10:FF:000541">
    <property type="entry name" value="striated muscle preferentially expressed protein kinase"/>
    <property type="match status" value="1"/>
</dbReference>
<feature type="compositionally biased region" description="Low complexity" evidence="8">
    <location>
        <begin position="4144"/>
        <end position="4159"/>
    </location>
</feature>
<feature type="domain" description="Ig-like" evidence="10">
    <location>
        <begin position="992"/>
        <end position="1080"/>
    </location>
</feature>
<organism evidence="12 13">
    <name type="scientific">Galemys pyrenaicus</name>
    <name type="common">Iberian desman</name>
    <name type="synonym">Pyrenean desman</name>
    <dbReference type="NCBI Taxonomy" id="202257"/>
    <lineage>
        <taxon>Eukaryota</taxon>
        <taxon>Metazoa</taxon>
        <taxon>Chordata</taxon>
        <taxon>Craniata</taxon>
        <taxon>Vertebrata</taxon>
        <taxon>Euteleostomi</taxon>
        <taxon>Mammalia</taxon>
        <taxon>Eutheria</taxon>
        <taxon>Laurasiatheria</taxon>
        <taxon>Eulipotyphla</taxon>
        <taxon>Talpidae</taxon>
        <taxon>Galemys</taxon>
    </lineage>
</organism>
<feature type="region of interest" description="Disordered" evidence="8">
    <location>
        <begin position="1393"/>
        <end position="1417"/>
    </location>
</feature>
<feature type="region of interest" description="Disordered" evidence="8">
    <location>
        <begin position="4144"/>
        <end position="4167"/>
    </location>
</feature>
<dbReference type="SMART" id="SM00060">
    <property type="entry name" value="FN3"/>
    <property type="match status" value="2"/>
</dbReference>
<name>A0A8J6AK35_GALPY</name>
<evidence type="ECO:0000313" key="13">
    <source>
        <dbReference type="Proteomes" id="UP000700334"/>
    </source>
</evidence>
<dbReference type="FunFam" id="2.60.40.10:FF:000145">
    <property type="entry name" value="Myosin light chain kinase, smooth muscle"/>
    <property type="match status" value="1"/>
</dbReference>
<dbReference type="OrthoDB" id="2570713at2759"/>
<feature type="compositionally biased region" description="Low complexity" evidence="8">
    <location>
        <begin position="2723"/>
        <end position="2745"/>
    </location>
</feature>
<evidence type="ECO:0000256" key="7">
    <source>
        <dbReference type="PROSITE-ProRule" id="PRU10141"/>
    </source>
</evidence>
<dbReference type="FunFam" id="2.60.40.10:FF:000513">
    <property type="entry name" value="striated muscle preferentially expressed protein kinase"/>
    <property type="match status" value="1"/>
</dbReference>
<dbReference type="Gene3D" id="2.60.40.10">
    <property type="entry name" value="Immunoglobulins"/>
    <property type="match status" value="11"/>
</dbReference>
<dbReference type="Pfam" id="PF07679">
    <property type="entry name" value="I-set"/>
    <property type="match status" value="9"/>
</dbReference>
<dbReference type="GO" id="GO:0004674">
    <property type="term" value="F:protein serine/threonine kinase activity"/>
    <property type="evidence" value="ECO:0007669"/>
    <property type="project" value="UniProtKB-KW"/>
</dbReference>
<dbReference type="Pfam" id="PF16650">
    <property type="entry name" value="SPEG_u2"/>
    <property type="match status" value="1"/>
</dbReference>
<feature type="compositionally biased region" description="Low complexity" evidence="8">
    <location>
        <begin position="2378"/>
        <end position="2388"/>
    </location>
</feature>
<feature type="region of interest" description="Disordered" evidence="8">
    <location>
        <begin position="1"/>
        <end position="76"/>
    </location>
</feature>
<sequence length="4462" mass="478566">PKAGGSRKAGRRPPRTQLPGHHLAGAPVPPHSSVPPAQLAGAMQKARGLRGEDTGTRAPPSPGVPPKRAKVGASGGATAGAPVFLRPLKDAAVFAGSDVRLRVAVSGTPQPSLSWFRDGQLLPPPTPEPGCLWLRSCGPQDAGVYSCRAQNERGQASCEAVLTVLEVGGNGKWGHASQGGDPEAERGFPSHEGEVEYEALVKEGMVAQGEVGRPQPQDPALCRAGTPRPVSLAGCCWPGACAHVCSVSEQSWADLPEPSAREAGPRRQKRGGGAGRQVSAALGAQAKEGAPGGVQAGGGRAGSRRRRRRTASPPPGLPPPRGSFRHRRRLPPAPRLAPGPASDSAPPPPVPSSPGRRPGPLPRHEEAKTGHSRRAFGRLTHGAWTLGSLPQPTHILPFDSETGEDDISDVQGTQRLELQDDGAFSTPTGGSDTLVGTSLDTPPTSVTGTSEEQVSWWGSGQTVLEQDAGSRGGTRRLPGSPRQAQATGAGPRHLGVEPLVRASRANLVGASWGSEDSLSVASDLYGSAFSLYRGRALSIHVSVPPSGLCREEPDLQPQPASEAPRRPAPPPPSKSALLPPPSPRVGKRPPPGPSAQPPATAASPHRRAQEPALPEDNSAEEKRGKKAKSSGPSLAGAAESRPQTPLSEASGRLSALGRSPRLARAGSRILDKLQFFEERRRSLERSDSPPAPLRPWVPLRKARSLEQPKSDGAAPWGTPGASQEELRAPAGSVAERRRLFQQKAASLDERTRQRSPASDLELRFALELGRIRRSTSREELVRSHESLRATLQRAPSPREPGEPPLFSRPATPKTPRAVSPAAAEPAPPGVAGKPGDEPGRPRSRGPAGRTEPGEGPQQEVRRRDQFPLTRGRAIQECRSPVPPAAELPEARTKAPPARKREPPAAQAVRFLPWATPGQEGAALPQTLEKNRAGPEAEKRLRRGPEEDGPWGAWDRRGTRSQGRGRRARPTSPELESSDDSYVSAGEEPLEAPVFEIPLQNAVVAPGADVLLKCIVTATPWPQVSWQKDGSVLRSGGRLLIRAEGERHSLLLREAREADAGSYSATATNELGQASCAASLAVRPGREPASPGPGGSDGGSTSPFSSPITSDEEYLSPPEEFPESGETWPQTPTMKLSPSQNHRASDTGSKAPPTFKVSLMDQSVREGQDVTMSIRVQGEPKPVVSWLRNRQPVRPDQRRFAEEAEGGLCRLRILAAERGDAGFYTCKAVNEYGARQCEARLEVRAHPESRSLAVLAPLQDVDVGAGEMALFECLVAGPADVEVDWLCRGRLLQPALLKCKMHFDGRKCKLLLTSVHEDDSGVYTCKLSTAKDELTCSARLTVRPSRAPLFTRLLEDVEVLEGRAARLDCKISGTPPPSVTWTHFGMTLHLPMPGDPRGPGLGGAPSRPTLRPAGRPVEESENLRLQQDGGLHSLHIAHVGSEDEGLYAVSAANAHGQAHCSAQLYVEEPRSAATGPSSKLEKMPSIPEEPEQGELERLSMPDFLRPLQDLEVGLAKEAMLECQVTGLPYPAISWFHNGHRIQSSEDRRMTQYRDVHRLVFPAVGPQHAGVYKSVIANKLGKAACYAHLYVTDVVPGPPDGAPQVVAVTGRMITLTWNPPRSMDMAVDPDALTYTVQHQVLGSDQWTALVTGLRQPSWAATGLRKGVQHVFRVLSATVKSSSKPSPPSEPVQLLEHGPPLEEAPAVLDKPDVVYVVEGQPTSVTVTFNHVEAQVIWRSCRGALLEARAGVYELGQPDDDQYCLRICRVSRRDLGALTCTARNRHGTQACSVTLELAEAPRFESIMEDVEVGAGETARFAVVVEGKPLPDIMWYKDEVLLTESSHVSFVYEENECSLVVLSTAAQDGGVYTCTARNLAGEVSCKAELAVLSAQTAMEVEGAGEDQEQRGRRLSDFYDIHQEIGRGAFSYLRRVVERSSGLEFAAKFIPNHAKPKASAWREAQLLARLQHDCVLYFHEAFERRRGLVIVTELCTEELLERMARKPTVCESEIRAYMRQVLEGICYLHQSHVLHLDVKVRGRWMAEQVPGLRKPGSRVSSPSLSFHALPCVLQPENLLVWDGAEGEEQVRICDFGNAQELTPGEPQYCQYGTPEFVAPEIVNQTPVSGVTDIWPVGVVAFLCLTGISPFVGENDRTTLMNIRNYNVAFEETTFLSLSREARGFLIKVLVRDQLRPSAEETLDHAWFKPTWGSLDFHLSASFREFVPCGSHGHGVADRSKKRSPTNPDSVHRCSILWPLSPTANLEGRWTAHSLTPSFRVSDTGKRRRGEHGPPKAVPLPAERSQISYKCHLVLRPIPELLRAPPERVWVAVPRRTPPSGGLSSSSDSEEEELEELPSVPRPLLPEFSGSRVSLTDIPTEDEALGPAEAGGAPLTDWQEQGGVPSQDQDAPCPQALPSPGLQLPAGSSPQRGELRRGSSAESALPRAGPREPGRGLHKAASVELPQRRSPSPGATRLARGGLGEGEYAQRLQALRQRLLRGSPEDSKVSGLRGPLLESLGGRARDPRLARAASSEAAPRHQPPPETRGLQKSSSFSQGEAEPRGRHRRAGAPLEIPMARLGARRLQESPSLSALSEAQPPSPARPSTPKPSTPKPSGAPKSLEPPATTPSQVPQPSVPQPPQEKVLKATPEPVPAPKPTQAPATVQTPGPPATPYAQIMQSLQLSGHAQGPPQASAPATPPSEPKPHPAVFARVASPPPGAPEKRVPSAAARGAAAPLAGAAPALAEKAQAPTVPRRPGSSLSSSIENLESEAVFEAKFKRSRESPLSRGLRLLSRSRSEERGPFRGAEEEDGMYRPSPAGTPLELVRRPERSRSVQDLRAVGEQSLVRRLSLSLSQRLRRTPPAQRHPAWEARGGDGESSEGGSSARGSPVLAVRRKLSATLERLSSRLQRSGSSEDSGGTSGRSTPLFGRLRRATSEGESLRRLGLAHNQLAVQAGATTPSAESLGSEASGTSGSSAPAEGRSRLRWGFSRPRKDKGLSQPNLSAGAQEDSGHAYVRSESDFPPVFHIKLKDQVLLEGEAATLLCLPAACPAPRISWMKDKESLRSEPSVVIVSCKDGRQLLSIPRAGRRHAGLYECSASNVLGSITSSCTVAVARVPGKLAPPEVPQTYQDTALVVWKPGDSRAPCTYTLERRVDGEARAAGVGAAGKPGRGVLARLLPDALGAWATPPVASVLPVLPAGESAWHPVSSGIPDCYYNVTRLPLGLAVRFRVACANRAGQGPFSNPSEKVLVRGAQGQCAGQVAREGRALSPGPPFLAAPQRAAGLPDPSVLPPAAHHPVTSGPAQAPPLDSPTSLASHSTPAPASPAPLSAALGPSPLPAPPHQAVSPLKPVGPPPQTPPRKHRALPAARQTEPAQPSAQATPSEPESSVPGAGTPALASTPPGVKPTSSSTPRYVVTSFVSAPPAPEPPAPEPPPEPTKVAARGLGPAKDAVSARGGGSPSSPGPEVTTLRQGPPQKPYTFLEEKARQVGGREGRWGGRGAPERGAGRPRWGRCWNLGPYLGRFGVVRACRENATGRTFVAKIVPYAAEGKRRVLQEYEVLRTLHHERLMSLHEAYITPRYLVLIAESCGTRELLCGLSDRFRYSEDDVATYVVQLLQGLDYLHGQRVLHLDIKPDNLLLAPDNALKIVDFGSAQPYNPQALQPLGHRTGTLEFMAPEMVQGEPIGSATDIWGVGVLTYIMLSGRSPFYEPDPQETEARIVGGRFDAFQLYPNTSQSATLFLRKVLSVHPWSRPSLQDCLAHPWLQDAYLMKLRRQTLTFTTNRLKEFLSEQRRRRTEAATHHKRRQDHSRPRGFHSGFPLLRGTFQGPHSAVGLGLRTHQQQHRPGYYLTDPQGQRPRLRSVPPWPEPEGPAGQAGLWWEQEEGQEGRGKWGGPAASTPGELGGLAAVATPPGSPVPAPEALGTLWRPECLHRPSVALSFLPFVFIYLLTFTKFPFHLVPVAHVVLTTPLPQPSSCLCSCLSVCHEENKNDKQQGLCVVCGEGWLGRRHFCLLLPVKFLEPREDHRSGPTTPPKRVSGALLLPYPIVTASRTLGIGSGKEPPTAQSWLGPLHLALLSGSSGWPLDWGQEEASSPCGPRGTAPPSPHLENCSWQSGRRKASRYEPAESWRRCALIEGEGALAGVQQPFAQPSPASPASQDPPGKRSPCRLLPSLASHALKVTPTVSSQIPPKNLLRLQDAPGYQGARGHSAAIHIQASYGATGEGDPRSPGEEAKALLRALTQPMPRSQVPEGAAKEWPELLKDVVPIEGIRLNCLSASRLAQTLHPSTHRSTDGTELQVGPKYRRVLENPDVTALVVRDGELAGLGQHGGSATNPFGHPGEIQKEPNTEAHKGTPVTLTALVLAEPVPWWAGRRTGRTSRRMTSKGGVLPRRLDLELGLGRDKAPKPGERETGPGSGEEEQSWLLAPPGALYRRHADHSPGRYEVDEENSLGRGLSFARVEVA</sequence>
<feature type="domain" description="Ig-like" evidence="10">
    <location>
        <begin position="1246"/>
        <end position="1340"/>
    </location>
</feature>
<feature type="compositionally biased region" description="Pro residues" evidence="8">
    <location>
        <begin position="3421"/>
        <end position="3435"/>
    </location>
</feature>
<feature type="region of interest" description="Disordered" evidence="8">
    <location>
        <begin position="2271"/>
        <end position="2295"/>
    </location>
</feature>
<dbReference type="FunFam" id="3.30.200.20:FF:000312">
    <property type="entry name" value="striated muscle preferentially expressed protein kinase"/>
    <property type="match status" value="1"/>
</dbReference>
<dbReference type="PROSITE" id="PS50835">
    <property type="entry name" value="IG_LIKE"/>
    <property type="match status" value="8"/>
</dbReference>
<dbReference type="PROSITE" id="PS00107">
    <property type="entry name" value="PROTEIN_KINASE_ATP"/>
    <property type="match status" value="1"/>
</dbReference>
<keyword evidence="13" id="KW-1185">Reference proteome</keyword>
<dbReference type="InterPro" id="IPR003598">
    <property type="entry name" value="Ig_sub2"/>
</dbReference>
<evidence type="ECO:0000256" key="2">
    <source>
        <dbReference type="ARBA" id="ARBA00022737"/>
    </source>
</evidence>
<dbReference type="InterPro" id="IPR007110">
    <property type="entry name" value="Ig-like_dom"/>
</dbReference>
<feature type="region of interest" description="Disordered" evidence="8">
    <location>
        <begin position="255"/>
        <end position="496"/>
    </location>
</feature>
<dbReference type="EMBL" id="JAGFMF010011501">
    <property type="protein sequence ID" value="KAG8520861.1"/>
    <property type="molecule type" value="Genomic_DNA"/>
</dbReference>
<dbReference type="Proteomes" id="UP000700334">
    <property type="component" value="Unassembled WGS sequence"/>
</dbReference>
<feature type="compositionally biased region" description="Polar residues" evidence="8">
    <location>
        <begin position="3370"/>
        <end position="3384"/>
    </location>
</feature>
<feature type="compositionally biased region" description="Basic and acidic residues" evidence="8">
    <location>
        <begin position="3789"/>
        <end position="3799"/>
    </location>
</feature>
<dbReference type="InterPro" id="IPR013783">
    <property type="entry name" value="Ig-like_fold"/>
</dbReference>
<feature type="region of interest" description="Disordered" evidence="8">
    <location>
        <begin position="544"/>
        <end position="985"/>
    </location>
</feature>
<dbReference type="SMART" id="SM00220">
    <property type="entry name" value="S_TKc"/>
    <property type="match status" value="2"/>
</dbReference>
<feature type="domain" description="Ig-like" evidence="10">
    <location>
        <begin position="3019"/>
        <end position="3109"/>
    </location>
</feature>
<dbReference type="PANTHER" id="PTHR47633:SF3">
    <property type="entry name" value="STRIATED MUSCLE PREFERENTIALLY EXPRESSED PROTEIN KINASE"/>
    <property type="match status" value="1"/>
</dbReference>
<feature type="region of interest" description="Disordered" evidence="8">
    <location>
        <begin position="2951"/>
        <end position="3010"/>
    </location>
</feature>
<dbReference type="Gene3D" id="3.30.200.20">
    <property type="entry name" value="Phosphorylase Kinase, domain 1"/>
    <property type="match status" value="2"/>
</dbReference>
<dbReference type="PROSITE" id="PS50853">
    <property type="entry name" value="FN3"/>
    <property type="match status" value="1"/>
</dbReference>
<reference evidence="12" key="1">
    <citation type="journal article" date="2021" name="Evol. Appl.">
        <title>The genome of the Pyrenean desman and the effects of bottlenecks and inbreeding on the genomic landscape of an endangered species.</title>
        <authorList>
            <person name="Escoda L."/>
            <person name="Castresana J."/>
        </authorList>
    </citation>
    <scope>NUCLEOTIDE SEQUENCE</scope>
    <source>
        <strain evidence="12">IBE-C5619</strain>
    </source>
</reference>
<evidence type="ECO:0000256" key="5">
    <source>
        <dbReference type="ARBA" id="ARBA00023157"/>
    </source>
</evidence>
<evidence type="ECO:0000259" key="10">
    <source>
        <dbReference type="PROSITE" id="PS50835"/>
    </source>
</evidence>
<feature type="domain" description="Protein kinase" evidence="9">
    <location>
        <begin position="3511"/>
        <end position="3763"/>
    </location>
</feature>
<feature type="compositionally biased region" description="Basic and acidic residues" evidence="8">
    <location>
        <begin position="2769"/>
        <end position="2780"/>
    </location>
</feature>
<dbReference type="InterPro" id="IPR013098">
    <property type="entry name" value="Ig_I-set"/>
</dbReference>
<feature type="compositionally biased region" description="Basic and acidic residues" evidence="8">
    <location>
        <begin position="928"/>
        <end position="945"/>
    </location>
</feature>
<feature type="compositionally biased region" description="Basic residues" evidence="8">
    <location>
        <begin position="3800"/>
        <end position="3812"/>
    </location>
</feature>
<feature type="region of interest" description="Disordered" evidence="8">
    <location>
        <begin position="3259"/>
        <end position="3476"/>
    </location>
</feature>
<dbReference type="InterPro" id="IPR000719">
    <property type="entry name" value="Prot_kinase_dom"/>
</dbReference>
<keyword evidence="5" id="KW-1015">Disulfide bond</keyword>
<feature type="domain" description="Ig-like" evidence="10">
    <location>
        <begin position="1152"/>
        <end position="1241"/>
    </location>
</feature>
<dbReference type="InterPro" id="IPR036179">
    <property type="entry name" value="Ig-like_dom_sf"/>
</dbReference>
<feature type="domain" description="Ig-like" evidence="10">
    <location>
        <begin position="82"/>
        <end position="163"/>
    </location>
</feature>
<evidence type="ECO:0000256" key="4">
    <source>
        <dbReference type="ARBA" id="ARBA00022840"/>
    </source>
</evidence>
<dbReference type="InterPro" id="IPR017441">
    <property type="entry name" value="Protein_kinase_ATP_BS"/>
</dbReference>
<keyword evidence="6" id="KW-0393">Immunoglobulin domain</keyword>
<gene>
    <name evidence="12" type="ORF">J0S82_013981</name>
</gene>
<feature type="region of interest" description="Disordered" evidence="8">
    <location>
        <begin position="4373"/>
        <end position="4449"/>
    </location>
</feature>
<feature type="non-terminal residue" evidence="12">
    <location>
        <position position="1"/>
    </location>
</feature>
<dbReference type="InterPro" id="IPR011009">
    <property type="entry name" value="Kinase-like_dom_sf"/>
</dbReference>
<feature type="compositionally biased region" description="Basic residues" evidence="8">
    <location>
        <begin position="4373"/>
        <end position="4382"/>
    </location>
</feature>
<feature type="compositionally biased region" description="Basic and acidic residues" evidence="8">
    <location>
        <begin position="888"/>
        <end position="902"/>
    </location>
</feature>
<dbReference type="FunFam" id="1.10.510.10:FF:000363">
    <property type="entry name" value="Striated muscle preferentially expressed protein kinase"/>
    <property type="match status" value="1"/>
</dbReference>
<feature type="compositionally biased region" description="Basic and acidic residues" evidence="8">
    <location>
        <begin position="4390"/>
        <end position="4411"/>
    </location>
</feature>
<feature type="compositionally biased region" description="Basic and acidic residues" evidence="8">
    <location>
        <begin position="775"/>
        <end position="787"/>
    </location>
</feature>
<feature type="domain" description="Ig-like" evidence="10">
    <location>
        <begin position="1500"/>
        <end position="1590"/>
    </location>
</feature>
<evidence type="ECO:0000256" key="3">
    <source>
        <dbReference type="ARBA" id="ARBA00022741"/>
    </source>
</evidence>
<dbReference type="InterPro" id="IPR003599">
    <property type="entry name" value="Ig_sub"/>
</dbReference>
<dbReference type="FunFam" id="2.60.40.10:FF:001056">
    <property type="entry name" value="Striated muscle preferentially expressed protein kinase"/>
    <property type="match status" value="1"/>
</dbReference>
<feature type="region of interest" description="Disordered" evidence="8">
    <location>
        <begin position="3789"/>
        <end position="3815"/>
    </location>
</feature>
<proteinExistence type="inferred from homology"/>
<comment type="caution">
    <text evidence="12">The sequence shown here is derived from an EMBL/GenBank/DDBJ whole genome shotgun (WGS) entry which is preliminary data.</text>
</comment>
<feature type="compositionally biased region" description="Pro residues" evidence="8">
    <location>
        <begin position="2593"/>
        <end position="2607"/>
    </location>
</feature>
<evidence type="ECO:0000259" key="11">
    <source>
        <dbReference type="PROSITE" id="PS50853"/>
    </source>
</evidence>
<evidence type="ECO:0000313" key="12">
    <source>
        <dbReference type="EMBL" id="KAG8520861.1"/>
    </source>
</evidence>
<dbReference type="GO" id="GO:0005524">
    <property type="term" value="F:ATP binding"/>
    <property type="evidence" value="ECO:0007669"/>
    <property type="project" value="UniProtKB-UniRule"/>
</dbReference>
<feature type="region of interest" description="Disordered" evidence="8">
    <location>
        <begin position="2375"/>
        <end position="2478"/>
    </location>
</feature>
<dbReference type="PROSITE" id="PS00108">
    <property type="entry name" value="PROTEIN_KINASE_ST"/>
    <property type="match status" value="1"/>
</dbReference>
<feature type="compositionally biased region" description="Low complexity" evidence="8">
    <location>
        <begin position="2327"/>
        <end position="2340"/>
    </location>
</feature>
<keyword evidence="2" id="KW-0677">Repeat</keyword>
<dbReference type="SUPFAM" id="SSF49265">
    <property type="entry name" value="Fibronectin type III"/>
    <property type="match status" value="1"/>
</dbReference>
<dbReference type="InterPro" id="IPR003961">
    <property type="entry name" value="FN3_dom"/>
</dbReference>
<dbReference type="CDD" id="cd00063">
    <property type="entry name" value="FN3"/>
    <property type="match status" value="1"/>
</dbReference>
<evidence type="ECO:0000256" key="1">
    <source>
        <dbReference type="ARBA" id="ARBA00006692"/>
    </source>
</evidence>
<feature type="region of interest" description="Disordered" evidence="8">
    <location>
        <begin position="2490"/>
        <end position="2835"/>
    </location>
</feature>
<evidence type="ECO:0000256" key="8">
    <source>
        <dbReference type="SAM" id="MobiDB-lite"/>
    </source>
</evidence>
<feature type="compositionally biased region" description="Low complexity" evidence="8">
    <location>
        <begin position="815"/>
        <end position="833"/>
    </location>
</feature>
<feature type="domain" description="Protein kinase" evidence="9">
    <location>
        <begin position="1913"/>
        <end position="2201"/>
    </location>
</feature>
<dbReference type="PANTHER" id="PTHR47633">
    <property type="entry name" value="IMMUNOGLOBULIN"/>
    <property type="match status" value="1"/>
</dbReference>
<keyword evidence="3 7" id="KW-0547">Nucleotide-binding</keyword>
<dbReference type="CDD" id="cd20975">
    <property type="entry name" value="IgI_APEG-1_like"/>
    <property type="match status" value="1"/>
</dbReference>
<dbReference type="FunFam" id="2.60.40.10:FF:000601">
    <property type="entry name" value="striated muscle preferentially expressed protein kinase"/>
    <property type="match status" value="1"/>
</dbReference>
<keyword evidence="12" id="KW-0418">Kinase</keyword>
<accession>A0A8J6AK35</accession>
<feature type="compositionally biased region" description="Gly residues" evidence="8">
    <location>
        <begin position="290"/>
        <end position="301"/>
    </location>
</feature>
<dbReference type="FunFam" id="2.60.40.10:FF:000538">
    <property type="entry name" value="Striated muscle preferentially expressed protein kinase"/>
    <property type="match status" value="1"/>
</dbReference>
<feature type="region of interest" description="Disordered" evidence="8">
    <location>
        <begin position="2901"/>
        <end position="2926"/>
    </location>
</feature>
<dbReference type="CDD" id="cd14108">
    <property type="entry name" value="STKc_SPEG_rpt1"/>
    <property type="match status" value="1"/>
</dbReference>
<dbReference type="FunFam" id="2.60.40.10:FF:000428">
    <property type="entry name" value="striated muscle preferentially expressed protein kinase"/>
    <property type="match status" value="1"/>
</dbReference>
<feature type="compositionally biased region" description="Pro residues" evidence="8">
    <location>
        <begin position="345"/>
        <end position="361"/>
    </location>
</feature>
<feature type="region of interest" description="Disordered" evidence="8">
    <location>
        <begin position="2847"/>
        <end position="2886"/>
    </location>
</feature>
<feature type="region of interest" description="Disordered" evidence="8">
    <location>
        <begin position="2326"/>
        <end position="2363"/>
    </location>
</feature>
<evidence type="ECO:0000259" key="9">
    <source>
        <dbReference type="PROSITE" id="PS50011"/>
    </source>
</evidence>
<dbReference type="SMART" id="SM00409">
    <property type="entry name" value="IG"/>
    <property type="match status" value="9"/>
</dbReference>
<feature type="compositionally biased region" description="Low complexity" evidence="8">
    <location>
        <begin position="2781"/>
        <end position="2790"/>
    </location>
</feature>
<dbReference type="Gene3D" id="1.10.510.10">
    <property type="entry name" value="Transferase(Phosphotransferase) domain 1"/>
    <property type="match status" value="2"/>
</dbReference>
<feature type="compositionally biased region" description="Pro residues" evidence="8">
    <location>
        <begin position="566"/>
        <end position="596"/>
    </location>
</feature>
<feature type="compositionally biased region" description="Low complexity" evidence="8">
    <location>
        <begin position="2901"/>
        <end position="2921"/>
    </location>
</feature>
<feature type="compositionally biased region" description="Basic and acidic residues" evidence="8">
    <location>
        <begin position="2820"/>
        <end position="2831"/>
    </location>
</feature>
<feature type="region of interest" description="Disordered" evidence="8">
    <location>
        <begin position="1080"/>
        <end position="1154"/>
    </location>
</feature>
<feature type="binding site" evidence="7">
    <location>
        <position position="1942"/>
    </location>
    <ligand>
        <name>ATP</name>
        <dbReference type="ChEBI" id="CHEBI:30616"/>
    </ligand>
</feature>
<feature type="compositionally biased region" description="Basic and acidic residues" evidence="8">
    <location>
        <begin position="2791"/>
        <end position="2802"/>
    </location>
</feature>
<keyword evidence="12" id="KW-0808">Transferase</keyword>
<dbReference type="FunFam" id="2.60.40.10:FF:000497">
    <property type="entry name" value="Striated muscle preferentially expressed protein kinase"/>
    <property type="match status" value="1"/>
</dbReference>
<protein>
    <submittedName>
        <fullName evidence="12">Striated muscle preferentially expressed protein kinase</fullName>
    </submittedName>
</protein>
<feature type="domain" description="Ig-like" evidence="10">
    <location>
        <begin position="1347"/>
        <end position="1464"/>
    </location>
</feature>
<dbReference type="InterPro" id="IPR008271">
    <property type="entry name" value="Ser/Thr_kinase_AS"/>
</dbReference>
<evidence type="ECO:0000256" key="6">
    <source>
        <dbReference type="ARBA" id="ARBA00023319"/>
    </source>
</evidence>
<feature type="compositionally biased region" description="Basic and acidic residues" evidence="8">
    <location>
        <begin position="669"/>
        <end position="687"/>
    </location>
</feature>
<feature type="compositionally biased region" description="Low complexity" evidence="8">
    <location>
        <begin position="3308"/>
        <end position="3332"/>
    </location>
</feature>
<feature type="compositionally biased region" description="Pro residues" evidence="8">
    <location>
        <begin position="312"/>
        <end position="321"/>
    </location>
</feature>
<feature type="domain" description="Fibronectin type-III" evidence="11">
    <location>
        <begin position="1597"/>
        <end position="1694"/>
    </location>
</feature>
<feature type="compositionally biased region" description="Polar residues" evidence="8">
    <location>
        <begin position="1126"/>
        <end position="1147"/>
    </location>
</feature>
<dbReference type="InterPro" id="IPR036116">
    <property type="entry name" value="FN3_sf"/>
</dbReference>
<dbReference type="FunFam" id="2.60.40.10:FF:000032">
    <property type="entry name" value="palladin isoform X1"/>
    <property type="match status" value="1"/>
</dbReference>
<dbReference type="SUPFAM" id="SSF48726">
    <property type="entry name" value="Immunoglobulin"/>
    <property type="match status" value="9"/>
</dbReference>
<keyword evidence="4 7" id="KW-0067">ATP-binding</keyword>
<dbReference type="PROSITE" id="PS50011">
    <property type="entry name" value="PROTEIN_KINASE_DOM"/>
    <property type="match status" value="2"/>
</dbReference>
<feature type="region of interest" description="Disordered" evidence="8">
    <location>
        <begin position="4086"/>
        <end position="4117"/>
    </location>
</feature>
<feature type="domain" description="Ig-like" evidence="10">
    <location>
        <begin position="1797"/>
        <end position="1885"/>
    </location>
</feature>
<comment type="similarity">
    <text evidence="1">Belongs to the protein kinase superfamily. CAMK Ser/Thr protein kinase family.</text>
</comment>
<feature type="region of interest" description="Disordered" evidence="8">
    <location>
        <begin position="3836"/>
        <end position="3902"/>
    </location>
</feature>
<dbReference type="FunFam" id="2.60.40.10:FF:000539">
    <property type="entry name" value="striated muscle preferentially expressed protein kinase"/>
    <property type="match status" value="1"/>
</dbReference>
<feature type="compositionally biased region" description="Low complexity" evidence="8">
    <location>
        <begin position="2754"/>
        <end position="2766"/>
    </location>
</feature>
<feature type="compositionally biased region" description="Polar residues" evidence="8">
    <location>
        <begin position="425"/>
        <end position="464"/>
    </location>
</feature>
<feature type="compositionally biased region" description="Low complexity" evidence="8">
    <location>
        <begin position="2957"/>
        <end position="2976"/>
    </location>
</feature>
<dbReference type="Pfam" id="PF00069">
    <property type="entry name" value="Pkinase"/>
    <property type="match status" value="3"/>
</dbReference>
<feature type="compositionally biased region" description="Low complexity" evidence="8">
    <location>
        <begin position="2680"/>
        <end position="2691"/>
    </location>
</feature>
<dbReference type="SMART" id="SM00408">
    <property type="entry name" value="IGc2"/>
    <property type="match status" value="9"/>
</dbReference>